<gene>
    <name evidence="8" type="ORF">OHK93_004689</name>
</gene>
<keyword evidence="4" id="KW-0274">FAD</keyword>
<name>A0AA43QUJ3_9LECA</name>
<dbReference type="InterPro" id="IPR006094">
    <property type="entry name" value="Oxid_FAD_bind_N"/>
</dbReference>
<reference evidence="8" key="1">
    <citation type="journal article" date="2023" name="Genome Biol. Evol.">
        <title>First Whole Genome Sequence and Flow Cytometry Genome Size Data for the Lichen-Forming Fungus Ramalina farinacea (Ascomycota).</title>
        <authorList>
            <person name="Llewellyn T."/>
            <person name="Mian S."/>
            <person name="Hill R."/>
            <person name="Leitch I.J."/>
            <person name="Gaya E."/>
        </authorList>
    </citation>
    <scope>NUCLEOTIDE SEQUENCE</scope>
    <source>
        <strain evidence="8">LIQ254RAFAR</strain>
    </source>
</reference>
<dbReference type="PROSITE" id="PS51387">
    <property type="entry name" value="FAD_PCMH"/>
    <property type="match status" value="1"/>
</dbReference>
<evidence type="ECO:0000256" key="5">
    <source>
        <dbReference type="ARBA" id="ARBA00023002"/>
    </source>
</evidence>
<comment type="similarity">
    <text evidence="1">Belongs to the oxygen-dependent FAD-linked oxidoreductase family.</text>
</comment>
<accession>A0AA43QUJ3</accession>
<dbReference type="Pfam" id="PF01565">
    <property type="entry name" value="FAD_binding_4"/>
    <property type="match status" value="1"/>
</dbReference>
<dbReference type="Gene3D" id="3.30.465.10">
    <property type="match status" value="1"/>
</dbReference>
<proteinExistence type="inferred from homology"/>
<dbReference type="InterPro" id="IPR016169">
    <property type="entry name" value="FAD-bd_PCMH_sub2"/>
</dbReference>
<dbReference type="AlphaFoldDB" id="A0AA43QUJ3"/>
<evidence type="ECO:0000313" key="9">
    <source>
        <dbReference type="Proteomes" id="UP001161017"/>
    </source>
</evidence>
<evidence type="ECO:0000259" key="7">
    <source>
        <dbReference type="PROSITE" id="PS51387"/>
    </source>
</evidence>
<dbReference type="GO" id="GO:0071949">
    <property type="term" value="F:FAD binding"/>
    <property type="evidence" value="ECO:0007669"/>
    <property type="project" value="InterPro"/>
</dbReference>
<dbReference type="SUPFAM" id="SSF56176">
    <property type="entry name" value="FAD-binding/transporter-associated domain-like"/>
    <property type="match status" value="1"/>
</dbReference>
<dbReference type="PANTHER" id="PTHR42973:SF32">
    <property type="entry name" value="FAD-LINKED OXIDOREDUCTASE AFOF"/>
    <property type="match status" value="1"/>
</dbReference>
<keyword evidence="5" id="KW-0560">Oxidoreductase</keyword>
<dbReference type="InterPro" id="IPR016166">
    <property type="entry name" value="FAD-bd_PCMH"/>
</dbReference>
<feature type="domain" description="FAD-binding PCMH-type" evidence="7">
    <location>
        <begin position="58"/>
        <end position="219"/>
    </location>
</feature>
<dbReference type="Proteomes" id="UP001161017">
    <property type="component" value="Unassembled WGS sequence"/>
</dbReference>
<keyword evidence="3 6" id="KW-0732">Signal</keyword>
<dbReference type="PANTHER" id="PTHR42973">
    <property type="entry name" value="BINDING OXIDOREDUCTASE, PUTATIVE (AFU_ORTHOLOGUE AFUA_1G17690)-RELATED"/>
    <property type="match status" value="1"/>
</dbReference>
<feature type="chain" id="PRO_5041206792" description="FAD-binding PCMH-type domain-containing protein" evidence="6">
    <location>
        <begin position="20"/>
        <end position="485"/>
    </location>
</feature>
<dbReference type="InterPro" id="IPR012951">
    <property type="entry name" value="BBE"/>
</dbReference>
<dbReference type="Gene3D" id="3.40.462.20">
    <property type="match status" value="1"/>
</dbReference>
<dbReference type="GO" id="GO:0016491">
    <property type="term" value="F:oxidoreductase activity"/>
    <property type="evidence" value="ECO:0007669"/>
    <property type="project" value="UniProtKB-KW"/>
</dbReference>
<evidence type="ECO:0000313" key="8">
    <source>
        <dbReference type="EMBL" id="MDI1492906.1"/>
    </source>
</evidence>
<evidence type="ECO:0000256" key="3">
    <source>
        <dbReference type="ARBA" id="ARBA00022729"/>
    </source>
</evidence>
<protein>
    <recommendedName>
        <fullName evidence="7">FAD-binding PCMH-type domain-containing protein</fullName>
    </recommendedName>
</protein>
<comment type="caution">
    <text evidence="8">The sequence shown here is derived from an EMBL/GenBank/DDBJ whole genome shotgun (WGS) entry which is preliminary data.</text>
</comment>
<evidence type="ECO:0000256" key="6">
    <source>
        <dbReference type="SAM" id="SignalP"/>
    </source>
</evidence>
<evidence type="ECO:0000256" key="1">
    <source>
        <dbReference type="ARBA" id="ARBA00005466"/>
    </source>
</evidence>
<sequence length="485" mass="52839">MRAALSFLGLLCLVAGSLAQSGPEIASYFKTDLSPASAVYLPSESLFTQETTQRWNAFSSPSYAVSVKPASDEDVQKIIHYAFMHNISFLATGGGHGYSATLGTVQSGIEMDLGHFNNYSINAEANTITVGGSIHFRNITGPLYAAGKEWRATLGGGVGPYGGLHGLQIDSLQSVRMVTGAGNLITVSATQHPDLFWVMRGAGFNFGVVTSATYQVYPYTNNGQAMNADFRFNASANASLYEFARSYTGKQPDAFSIDIAIAYNENFGGTYLFANFIYAGPLSEGLSLIQPILALKPFQQNITMIPWSLIETTSKFGTDAAACIKGNYHSVWGLNLYQIDVPTLSSAVEYMDAMFKANKGFRESFLAIDMYATRVTQSVPDEETAYPYRSAVARFLLDVGFIDPSLSTNASNVGRGARALFIPTSGASTKNIEVYVNYGHGDEGPLGWYSERKMPRLTELKKRYDPNGLFSHYNAIRRTYNVPKV</sequence>
<organism evidence="8 9">
    <name type="scientific">Ramalina farinacea</name>
    <dbReference type="NCBI Taxonomy" id="258253"/>
    <lineage>
        <taxon>Eukaryota</taxon>
        <taxon>Fungi</taxon>
        <taxon>Dikarya</taxon>
        <taxon>Ascomycota</taxon>
        <taxon>Pezizomycotina</taxon>
        <taxon>Lecanoromycetes</taxon>
        <taxon>OSLEUM clade</taxon>
        <taxon>Lecanoromycetidae</taxon>
        <taxon>Lecanorales</taxon>
        <taxon>Lecanorineae</taxon>
        <taxon>Ramalinaceae</taxon>
        <taxon>Ramalina</taxon>
    </lineage>
</organism>
<dbReference type="InterPro" id="IPR036318">
    <property type="entry name" value="FAD-bd_PCMH-like_sf"/>
</dbReference>
<feature type="signal peptide" evidence="6">
    <location>
        <begin position="1"/>
        <end position="19"/>
    </location>
</feature>
<keyword evidence="2" id="KW-0285">Flavoprotein</keyword>
<evidence type="ECO:0000256" key="2">
    <source>
        <dbReference type="ARBA" id="ARBA00022630"/>
    </source>
</evidence>
<dbReference type="InterPro" id="IPR050416">
    <property type="entry name" value="FAD-linked_Oxidoreductase"/>
</dbReference>
<dbReference type="EMBL" id="JAPUFD010000022">
    <property type="protein sequence ID" value="MDI1492906.1"/>
    <property type="molecule type" value="Genomic_DNA"/>
</dbReference>
<dbReference type="Pfam" id="PF08031">
    <property type="entry name" value="BBE"/>
    <property type="match status" value="1"/>
</dbReference>
<keyword evidence="9" id="KW-1185">Reference proteome</keyword>
<evidence type="ECO:0000256" key="4">
    <source>
        <dbReference type="ARBA" id="ARBA00022827"/>
    </source>
</evidence>